<dbReference type="InterPro" id="IPR049548">
    <property type="entry name" value="Sina-like_RING"/>
</dbReference>
<dbReference type="UniPathway" id="UPA00143"/>
<gene>
    <name evidence="13" type="ORF">AFUS01_LOCUS37127</name>
</gene>
<dbReference type="PANTHER" id="PTHR45877">
    <property type="entry name" value="E3 UBIQUITIN-PROTEIN LIGASE SIAH2"/>
    <property type="match status" value="1"/>
</dbReference>
<evidence type="ECO:0000259" key="11">
    <source>
        <dbReference type="PROSITE" id="PS50089"/>
    </source>
</evidence>
<keyword evidence="6 9" id="KW-0863">Zinc-finger</keyword>
<keyword evidence="7" id="KW-0833">Ubl conjugation pathway</keyword>
<evidence type="ECO:0000256" key="9">
    <source>
        <dbReference type="PROSITE-ProRule" id="PRU00455"/>
    </source>
</evidence>
<dbReference type="InterPro" id="IPR013010">
    <property type="entry name" value="Znf_SIAH"/>
</dbReference>
<evidence type="ECO:0000313" key="14">
    <source>
        <dbReference type="Proteomes" id="UP000708208"/>
    </source>
</evidence>
<sequence>MSCNYGDKDNQTLEEFISSLGDTSAGDDMRKLIECPVCLEIPLPPIYLCERGHIVCTECQDRTPNCPLCRGYYCKTRSFVAEGIVEKCTFKCKNAEQGCSVVLKGSEMVRHLKVCDFRPIYCIDCNHHENEIGYMDYTNHLINFHKINGVHENNGFVLYNMDLTRRINDGVRYCWPPYYFIDANSNTFLIRMHLSSAFVCAWVSYVGPKENCQKFQVTIEFHVPRECLERNKQRFSLSWKGQVNHFREDNYHEIFLYGCGLIIPAETVREVGRVSESLSEWMYHVNIAETSKPSNTPAKSPPVSSETTTSPPDNQEIAEAPSPTTTPTMKPDIETQISESVPRLNISEDVIESEVIPAC</sequence>
<evidence type="ECO:0000256" key="4">
    <source>
        <dbReference type="ARBA" id="ARBA00022679"/>
    </source>
</evidence>
<feature type="domain" description="SIAH-type" evidence="12">
    <location>
        <begin position="87"/>
        <end position="146"/>
    </location>
</feature>
<evidence type="ECO:0000256" key="7">
    <source>
        <dbReference type="ARBA" id="ARBA00022786"/>
    </source>
</evidence>
<dbReference type="InterPro" id="IPR004162">
    <property type="entry name" value="SINA-like_animal"/>
</dbReference>
<organism evidence="13 14">
    <name type="scientific">Allacma fusca</name>
    <dbReference type="NCBI Taxonomy" id="39272"/>
    <lineage>
        <taxon>Eukaryota</taxon>
        <taxon>Metazoa</taxon>
        <taxon>Ecdysozoa</taxon>
        <taxon>Arthropoda</taxon>
        <taxon>Hexapoda</taxon>
        <taxon>Collembola</taxon>
        <taxon>Symphypleona</taxon>
        <taxon>Sminthuridae</taxon>
        <taxon>Allacma</taxon>
    </lineage>
</organism>
<dbReference type="EMBL" id="CAJVCH010542354">
    <property type="protein sequence ID" value="CAG7827124.1"/>
    <property type="molecule type" value="Genomic_DNA"/>
</dbReference>
<comment type="pathway">
    <text evidence="2">Protein modification; protein ubiquitination.</text>
</comment>
<dbReference type="EC" id="2.3.2.27" evidence="3"/>
<accession>A0A8J2L1D8</accession>
<evidence type="ECO:0000259" key="12">
    <source>
        <dbReference type="PROSITE" id="PS51081"/>
    </source>
</evidence>
<dbReference type="Pfam" id="PF21362">
    <property type="entry name" value="Sina_RING"/>
    <property type="match status" value="1"/>
</dbReference>
<dbReference type="GO" id="GO:0061630">
    <property type="term" value="F:ubiquitin protein ligase activity"/>
    <property type="evidence" value="ECO:0007669"/>
    <property type="project" value="UniProtKB-EC"/>
</dbReference>
<comment type="caution">
    <text evidence="13">The sequence shown here is derived from an EMBL/GenBank/DDBJ whole genome shotgun (WGS) entry which is preliminary data.</text>
</comment>
<evidence type="ECO:0000256" key="10">
    <source>
        <dbReference type="SAM" id="MobiDB-lite"/>
    </source>
</evidence>
<dbReference type="PANTHER" id="PTHR45877:SF2">
    <property type="entry name" value="E3 UBIQUITIN-PROTEIN LIGASE SINA-RELATED"/>
    <property type="match status" value="1"/>
</dbReference>
<feature type="compositionally biased region" description="Low complexity" evidence="10">
    <location>
        <begin position="301"/>
        <end position="312"/>
    </location>
</feature>
<dbReference type="InterPro" id="IPR001841">
    <property type="entry name" value="Znf_RING"/>
</dbReference>
<name>A0A8J2L1D8_9HEXA</name>
<feature type="domain" description="RING-type" evidence="11">
    <location>
        <begin position="35"/>
        <end position="70"/>
    </location>
</feature>
<evidence type="ECO:0000313" key="13">
    <source>
        <dbReference type="EMBL" id="CAG7827124.1"/>
    </source>
</evidence>
<dbReference type="GO" id="GO:0008270">
    <property type="term" value="F:zinc ion binding"/>
    <property type="evidence" value="ECO:0007669"/>
    <property type="project" value="UniProtKB-KW"/>
</dbReference>
<keyword evidence="8" id="KW-0862">Zinc</keyword>
<protein>
    <recommendedName>
        <fullName evidence="3">RING-type E3 ubiquitin transferase</fullName>
        <ecNumber evidence="3">2.3.2.27</ecNumber>
    </recommendedName>
</protein>
<evidence type="ECO:0000256" key="6">
    <source>
        <dbReference type="ARBA" id="ARBA00022771"/>
    </source>
</evidence>
<comment type="catalytic activity">
    <reaction evidence="1">
        <text>S-ubiquitinyl-[E2 ubiquitin-conjugating enzyme]-L-cysteine + [acceptor protein]-L-lysine = [E2 ubiquitin-conjugating enzyme]-L-cysteine + N(6)-ubiquitinyl-[acceptor protein]-L-lysine.</text>
        <dbReference type="EC" id="2.3.2.27"/>
    </reaction>
</comment>
<keyword evidence="14" id="KW-1185">Reference proteome</keyword>
<dbReference type="OrthoDB" id="941555at2759"/>
<evidence type="ECO:0000256" key="1">
    <source>
        <dbReference type="ARBA" id="ARBA00000900"/>
    </source>
</evidence>
<proteinExistence type="predicted"/>
<keyword evidence="5" id="KW-0479">Metal-binding</keyword>
<keyword evidence="4" id="KW-0808">Transferase</keyword>
<dbReference type="GO" id="GO:0043161">
    <property type="term" value="P:proteasome-mediated ubiquitin-dependent protein catabolic process"/>
    <property type="evidence" value="ECO:0007669"/>
    <property type="project" value="TreeGrafter"/>
</dbReference>
<reference evidence="13" key="1">
    <citation type="submission" date="2021-06" db="EMBL/GenBank/DDBJ databases">
        <authorList>
            <person name="Hodson N. C."/>
            <person name="Mongue J. A."/>
            <person name="Jaron S. K."/>
        </authorList>
    </citation>
    <scope>NUCLEOTIDE SEQUENCE</scope>
</reference>
<dbReference type="PROSITE" id="PS51081">
    <property type="entry name" value="ZF_SIAH"/>
    <property type="match status" value="1"/>
</dbReference>
<dbReference type="GO" id="GO:0031624">
    <property type="term" value="F:ubiquitin conjugating enzyme binding"/>
    <property type="evidence" value="ECO:0007669"/>
    <property type="project" value="TreeGrafter"/>
</dbReference>
<dbReference type="PROSITE" id="PS50089">
    <property type="entry name" value="ZF_RING_2"/>
    <property type="match status" value="1"/>
</dbReference>
<dbReference type="GO" id="GO:0016567">
    <property type="term" value="P:protein ubiquitination"/>
    <property type="evidence" value="ECO:0007669"/>
    <property type="project" value="UniProtKB-UniPathway"/>
</dbReference>
<evidence type="ECO:0000256" key="8">
    <source>
        <dbReference type="ARBA" id="ARBA00022833"/>
    </source>
</evidence>
<dbReference type="GO" id="GO:0005737">
    <property type="term" value="C:cytoplasm"/>
    <property type="evidence" value="ECO:0007669"/>
    <property type="project" value="TreeGrafter"/>
</dbReference>
<dbReference type="AlphaFoldDB" id="A0A8J2L1D8"/>
<evidence type="ECO:0000256" key="2">
    <source>
        <dbReference type="ARBA" id="ARBA00004906"/>
    </source>
</evidence>
<evidence type="ECO:0000256" key="3">
    <source>
        <dbReference type="ARBA" id="ARBA00012483"/>
    </source>
</evidence>
<feature type="region of interest" description="Disordered" evidence="10">
    <location>
        <begin position="291"/>
        <end position="341"/>
    </location>
</feature>
<dbReference type="Proteomes" id="UP000708208">
    <property type="component" value="Unassembled WGS sequence"/>
</dbReference>
<evidence type="ECO:0000256" key="5">
    <source>
        <dbReference type="ARBA" id="ARBA00022723"/>
    </source>
</evidence>